<accession>A0A381SIA0</accession>
<name>A0A381SIA0_9ZZZZ</name>
<reference evidence="1" key="1">
    <citation type="submission" date="2018-05" db="EMBL/GenBank/DDBJ databases">
        <authorList>
            <person name="Lanie J.A."/>
            <person name="Ng W.-L."/>
            <person name="Kazmierczak K.M."/>
            <person name="Andrzejewski T.M."/>
            <person name="Davidsen T.M."/>
            <person name="Wayne K.J."/>
            <person name="Tettelin H."/>
            <person name="Glass J.I."/>
            <person name="Rusch D."/>
            <person name="Podicherti R."/>
            <person name="Tsui H.-C.T."/>
            <person name="Winkler M.E."/>
        </authorList>
    </citation>
    <scope>NUCLEOTIDE SEQUENCE</scope>
</reference>
<organism evidence="1">
    <name type="scientific">marine metagenome</name>
    <dbReference type="NCBI Taxonomy" id="408172"/>
    <lineage>
        <taxon>unclassified sequences</taxon>
        <taxon>metagenomes</taxon>
        <taxon>ecological metagenomes</taxon>
    </lineage>
</organism>
<dbReference type="EMBL" id="UINC01002854">
    <property type="protein sequence ID" value="SVA00953.1"/>
    <property type="molecule type" value="Genomic_DNA"/>
</dbReference>
<sequence length="70" mass="8109">MNHTKVLEAAKTDEIGIAKQWKVQSIDTKIADKSFIQKSLFEAILIDEFLFYCKLYYFILTKTTTNCLLA</sequence>
<proteinExistence type="predicted"/>
<dbReference type="AlphaFoldDB" id="A0A381SIA0"/>
<gene>
    <name evidence="1" type="ORF">METZ01_LOCUS53807</name>
</gene>
<evidence type="ECO:0000313" key="1">
    <source>
        <dbReference type="EMBL" id="SVA00953.1"/>
    </source>
</evidence>
<protein>
    <submittedName>
        <fullName evidence="1">Uncharacterized protein</fullName>
    </submittedName>
</protein>